<dbReference type="EC" id="3.4.16.4" evidence="4"/>
<dbReference type="GO" id="GO:0006508">
    <property type="term" value="P:proteolysis"/>
    <property type="evidence" value="ECO:0007669"/>
    <property type="project" value="UniProtKB-KW"/>
</dbReference>
<evidence type="ECO:0000256" key="4">
    <source>
        <dbReference type="ARBA" id="ARBA00012448"/>
    </source>
</evidence>
<keyword evidence="9" id="KW-0133">Cell shape</keyword>
<evidence type="ECO:0000256" key="5">
    <source>
        <dbReference type="ARBA" id="ARBA00022645"/>
    </source>
</evidence>
<keyword evidence="7 17" id="KW-0732">Signal</keyword>
<dbReference type="SUPFAM" id="SSF69189">
    <property type="entry name" value="Penicillin-binding protein associated domain"/>
    <property type="match status" value="1"/>
</dbReference>
<dbReference type="InterPro" id="IPR037167">
    <property type="entry name" value="Peptidase_S11_C_sf"/>
</dbReference>
<dbReference type="InterPro" id="IPR015956">
    <property type="entry name" value="Peniciliin-bd_prot_C_sf"/>
</dbReference>
<feature type="transmembrane region" description="Helical" evidence="16">
    <location>
        <begin position="397"/>
        <end position="421"/>
    </location>
</feature>
<evidence type="ECO:0000256" key="9">
    <source>
        <dbReference type="ARBA" id="ARBA00022960"/>
    </source>
</evidence>
<accession>A0A267MMN7</accession>
<feature type="domain" description="Peptidase S11 D-Ala-D-Ala carboxypeptidase A C-terminal" evidence="18">
    <location>
        <begin position="295"/>
        <end position="385"/>
    </location>
</feature>
<dbReference type="InterPro" id="IPR018044">
    <property type="entry name" value="Peptidase_S11"/>
</dbReference>
<dbReference type="InterPro" id="IPR012338">
    <property type="entry name" value="Beta-lactam/transpept-like"/>
</dbReference>
<feature type="active site" description="Acyl-ester intermediate" evidence="13">
    <location>
        <position position="66"/>
    </location>
</feature>
<keyword evidence="6" id="KW-0645">Protease</keyword>
<keyword evidence="11" id="KW-0961">Cell wall biogenesis/degradation</keyword>
<dbReference type="EMBL" id="NIBG01000001">
    <property type="protein sequence ID" value="PAB60864.1"/>
    <property type="molecule type" value="Genomic_DNA"/>
</dbReference>
<feature type="binding site" evidence="14">
    <location>
        <position position="246"/>
    </location>
    <ligand>
        <name>substrate</name>
    </ligand>
</feature>
<evidence type="ECO:0000256" key="13">
    <source>
        <dbReference type="PIRSR" id="PIRSR618044-1"/>
    </source>
</evidence>
<evidence type="ECO:0000256" key="8">
    <source>
        <dbReference type="ARBA" id="ARBA00022801"/>
    </source>
</evidence>
<evidence type="ECO:0000256" key="3">
    <source>
        <dbReference type="ARBA" id="ARBA00007164"/>
    </source>
</evidence>
<keyword evidence="5" id="KW-0121">Carboxypeptidase</keyword>
<dbReference type="UniPathway" id="UPA00219"/>
<evidence type="ECO:0000256" key="15">
    <source>
        <dbReference type="RuleBase" id="RU004016"/>
    </source>
</evidence>
<comment type="pathway">
    <text evidence="2">Cell wall biogenesis; peptidoglycan biosynthesis.</text>
</comment>
<evidence type="ECO:0000313" key="20">
    <source>
        <dbReference type="Proteomes" id="UP000216024"/>
    </source>
</evidence>
<name>A0A267MMN7_9FIRM</name>
<feature type="chain" id="PRO_5012492738" description="serine-type D-Ala-D-Ala carboxypeptidase" evidence="17">
    <location>
        <begin position="32"/>
        <end position="442"/>
    </location>
</feature>
<sequence>MGGNNVKKNLTTFILVFILLFNVLFSTNAFAVSKPTISAPSGILIDFETGDVLYDKNGNTPMYPASTTKVMTALLTLENCKLDEVVTIDSKSPFTNGSRIYLNEGEKVTIEQLLYALLVESANDAAVALAIHISGDVKSFAGLMNERAKELGAKNTNFTNPNGLPDPKHITTAYDLALIGKKAMEIEKFREIVKTTRYQIPPTNKQEETRYLKNSNRLLWGTGSRNKMEYKGDLIDIKYDIVDGMKTGYTVAAQQCLVATAQKDGHRVISVVLKATGKNIYSDTRTLLDYGFGNFKTIKLTSGNQKIKSIYINNDKSLNVNLLTKDTLYKTVPKDNSYDIEKKVEIFDEIKLPIEKGQVLGEIVYTNNDVEFGKVDLISDRSVEEKKLFSNFNIGKIFLIGFLSLIILFLIYRTFVTMGRIKRRKIRKRKLERYKQVNIYKK</sequence>
<keyword evidence="10" id="KW-0573">Peptidoglycan synthesis</keyword>
<dbReference type="GO" id="GO:0009252">
    <property type="term" value="P:peptidoglycan biosynthetic process"/>
    <property type="evidence" value="ECO:0007669"/>
    <property type="project" value="UniProtKB-UniPathway"/>
</dbReference>
<proteinExistence type="inferred from homology"/>
<evidence type="ECO:0000256" key="16">
    <source>
        <dbReference type="SAM" id="Phobius"/>
    </source>
</evidence>
<dbReference type="Pfam" id="PF00768">
    <property type="entry name" value="Peptidase_S11"/>
    <property type="match status" value="1"/>
</dbReference>
<dbReference type="GO" id="GO:0008360">
    <property type="term" value="P:regulation of cell shape"/>
    <property type="evidence" value="ECO:0007669"/>
    <property type="project" value="UniProtKB-KW"/>
</dbReference>
<dbReference type="InterPro" id="IPR001967">
    <property type="entry name" value="Peptidase_S11_N"/>
</dbReference>
<evidence type="ECO:0000313" key="19">
    <source>
        <dbReference type="EMBL" id="PAB60864.1"/>
    </source>
</evidence>
<evidence type="ECO:0000256" key="10">
    <source>
        <dbReference type="ARBA" id="ARBA00022984"/>
    </source>
</evidence>
<dbReference type="PANTHER" id="PTHR21581">
    <property type="entry name" value="D-ALANYL-D-ALANINE CARBOXYPEPTIDASE"/>
    <property type="match status" value="1"/>
</dbReference>
<evidence type="ECO:0000256" key="6">
    <source>
        <dbReference type="ARBA" id="ARBA00022670"/>
    </source>
</evidence>
<dbReference type="Pfam" id="PF07943">
    <property type="entry name" value="PBP5_C"/>
    <property type="match status" value="1"/>
</dbReference>
<evidence type="ECO:0000256" key="1">
    <source>
        <dbReference type="ARBA" id="ARBA00003217"/>
    </source>
</evidence>
<evidence type="ECO:0000259" key="18">
    <source>
        <dbReference type="SMART" id="SM00936"/>
    </source>
</evidence>
<keyword evidence="8" id="KW-0378">Hydrolase</keyword>
<dbReference type="GO" id="GO:0009002">
    <property type="term" value="F:serine-type D-Ala-D-Ala carboxypeptidase activity"/>
    <property type="evidence" value="ECO:0007669"/>
    <property type="project" value="UniProtKB-EC"/>
</dbReference>
<dbReference type="GO" id="GO:0071555">
    <property type="term" value="P:cell wall organization"/>
    <property type="evidence" value="ECO:0007669"/>
    <property type="project" value="UniProtKB-KW"/>
</dbReference>
<comment type="catalytic activity">
    <reaction evidence="12">
        <text>Preferential cleavage: (Ac)2-L-Lys-D-Ala-|-D-Ala. Also transpeptidation of peptidyl-alanyl moieties that are N-acyl substituents of D-alanine.</text>
        <dbReference type="EC" id="3.4.16.4"/>
    </reaction>
</comment>
<dbReference type="AlphaFoldDB" id="A0A267MMN7"/>
<evidence type="ECO:0000256" key="14">
    <source>
        <dbReference type="PIRSR" id="PIRSR618044-2"/>
    </source>
</evidence>
<feature type="active site" description="Proton acceptor" evidence="13">
    <location>
        <position position="69"/>
    </location>
</feature>
<organism evidence="19 20">
    <name type="scientific">Anaeromicrobium sediminis</name>
    <dbReference type="NCBI Taxonomy" id="1478221"/>
    <lineage>
        <taxon>Bacteria</taxon>
        <taxon>Bacillati</taxon>
        <taxon>Bacillota</taxon>
        <taxon>Clostridia</taxon>
        <taxon>Peptostreptococcales</taxon>
        <taxon>Thermotaleaceae</taxon>
        <taxon>Anaeromicrobium</taxon>
    </lineage>
</organism>
<dbReference type="Gene3D" id="3.40.710.10">
    <property type="entry name" value="DD-peptidase/beta-lactamase superfamily"/>
    <property type="match status" value="1"/>
</dbReference>
<comment type="function">
    <text evidence="1">Removes C-terminal D-alanyl residues from sugar-peptide cell wall precursors.</text>
</comment>
<keyword evidence="16" id="KW-0472">Membrane</keyword>
<evidence type="ECO:0000256" key="7">
    <source>
        <dbReference type="ARBA" id="ARBA00022729"/>
    </source>
</evidence>
<evidence type="ECO:0000256" key="11">
    <source>
        <dbReference type="ARBA" id="ARBA00023316"/>
    </source>
</evidence>
<keyword evidence="20" id="KW-1185">Reference proteome</keyword>
<dbReference type="Gene3D" id="2.60.410.10">
    <property type="entry name" value="D-Ala-D-Ala carboxypeptidase, C-terminal domain"/>
    <property type="match status" value="1"/>
</dbReference>
<dbReference type="InterPro" id="IPR012907">
    <property type="entry name" value="Peptidase_S11_C"/>
</dbReference>
<dbReference type="SMART" id="SM00936">
    <property type="entry name" value="PBP5_C"/>
    <property type="match status" value="1"/>
</dbReference>
<evidence type="ECO:0000256" key="12">
    <source>
        <dbReference type="ARBA" id="ARBA00034000"/>
    </source>
</evidence>
<keyword evidence="16" id="KW-0812">Transmembrane</keyword>
<evidence type="ECO:0000256" key="2">
    <source>
        <dbReference type="ARBA" id="ARBA00004752"/>
    </source>
</evidence>
<evidence type="ECO:0000256" key="17">
    <source>
        <dbReference type="SAM" id="SignalP"/>
    </source>
</evidence>
<reference evidence="19 20" key="1">
    <citation type="submission" date="2017-06" db="EMBL/GenBank/DDBJ databases">
        <title>Draft genome sequence of anaerobic fermentative bacterium Anaeromicrobium sediminis DY2726D isolated from West Pacific Ocean sediments.</title>
        <authorList>
            <person name="Zeng X."/>
        </authorList>
    </citation>
    <scope>NUCLEOTIDE SEQUENCE [LARGE SCALE GENOMIC DNA]</scope>
    <source>
        <strain evidence="19 20">DY2726D</strain>
    </source>
</reference>
<dbReference type="PRINTS" id="PR00725">
    <property type="entry name" value="DADACBPTASE1"/>
</dbReference>
<feature type="signal peptide" evidence="17">
    <location>
        <begin position="1"/>
        <end position="31"/>
    </location>
</feature>
<dbReference type="Proteomes" id="UP000216024">
    <property type="component" value="Unassembled WGS sequence"/>
</dbReference>
<gene>
    <name evidence="19" type="ORF">CCE28_00070</name>
</gene>
<dbReference type="SUPFAM" id="SSF56601">
    <property type="entry name" value="beta-lactamase/transpeptidase-like"/>
    <property type="match status" value="1"/>
</dbReference>
<dbReference type="OrthoDB" id="9791132at2"/>
<dbReference type="PANTHER" id="PTHR21581:SF6">
    <property type="entry name" value="TRAFFICKING PROTEIN PARTICLE COMPLEX SUBUNIT 12"/>
    <property type="match status" value="1"/>
</dbReference>
<feature type="active site" evidence="13">
    <location>
        <position position="121"/>
    </location>
</feature>
<comment type="caution">
    <text evidence="19">The sequence shown here is derived from an EMBL/GenBank/DDBJ whole genome shotgun (WGS) entry which is preliminary data.</text>
</comment>
<comment type="similarity">
    <text evidence="3 15">Belongs to the peptidase S11 family.</text>
</comment>
<keyword evidence="16" id="KW-1133">Transmembrane helix</keyword>
<protein>
    <recommendedName>
        <fullName evidence="4">serine-type D-Ala-D-Ala carboxypeptidase</fullName>
        <ecNumber evidence="4">3.4.16.4</ecNumber>
    </recommendedName>
</protein>